<name>A0AA36GIM3_CYLNA</name>
<dbReference type="Proteomes" id="UP001176961">
    <property type="component" value="Unassembled WGS sequence"/>
</dbReference>
<comment type="caution">
    <text evidence="1">The sequence shown here is derived from an EMBL/GenBank/DDBJ whole genome shotgun (WGS) entry which is preliminary data.</text>
</comment>
<evidence type="ECO:0000313" key="1">
    <source>
        <dbReference type="EMBL" id="CAJ0590181.1"/>
    </source>
</evidence>
<keyword evidence="2" id="KW-1185">Reference proteome</keyword>
<organism evidence="1 2">
    <name type="scientific">Cylicocyclus nassatus</name>
    <name type="common">Nematode worm</name>
    <dbReference type="NCBI Taxonomy" id="53992"/>
    <lineage>
        <taxon>Eukaryota</taxon>
        <taxon>Metazoa</taxon>
        <taxon>Ecdysozoa</taxon>
        <taxon>Nematoda</taxon>
        <taxon>Chromadorea</taxon>
        <taxon>Rhabditida</taxon>
        <taxon>Rhabditina</taxon>
        <taxon>Rhabditomorpha</taxon>
        <taxon>Strongyloidea</taxon>
        <taxon>Strongylidae</taxon>
        <taxon>Cylicocyclus</taxon>
    </lineage>
</organism>
<reference evidence="1" key="1">
    <citation type="submission" date="2023-07" db="EMBL/GenBank/DDBJ databases">
        <authorList>
            <consortium name="CYATHOMIX"/>
        </authorList>
    </citation>
    <scope>NUCLEOTIDE SEQUENCE</scope>
    <source>
        <strain evidence="1">N/A</strain>
    </source>
</reference>
<protein>
    <submittedName>
        <fullName evidence="1">Uncharacterized protein</fullName>
    </submittedName>
</protein>
<proteinExistence type="predicted"/>
<evidence type="ECO:0000313" key="2">
    <source>
        <dbReference type="Proteomes" id="UP001176961"/>
    </source>
</evidence>
<sequence length="84" mass="9332">MTIPVFRQLREGGSVSVFPEKKSYSCAVHERAISVNGIYDLEELVRGPNGLRSAMADRSGTQMHIARLLQQELLRTRDGQNGST</sequence>
<dbReference type="EMBL" id="CATQJL010000001">
    <property type="protein sequence ID" value="CAJ0590181.1"/>
    <property type="molecule type" value="Genomic_DNA"/>
</dbReference>
<dbReference type="AlphaFoldDB" id="A0AA36GIM3"/>
<gene>
    <name evidence="1" type="ORF">CYNAS_LOCUS2164</name>
</gene>
<accession>A0AA36GIM3</accession>